<reference evidence="2" key="2">
    <citation type="submission" date="2023-01" db="EMBL/GenBank/DDBJ databases">
        <authorList>
            <person name="Sun Q."/>
            <person name="Evtushenko L."/>
        </authorList>
    </citation>
    <scope>NUCLEOTIDE SEQUENCE</scope>
    <source>
        <strain evidence="2">VKM B-2222</strain>
    </source>
</reference>
<evidence type="ECO:0000256" key="1">
    <source>
        <dbReference type="SAM" id="Phobius"/>
    </source>
</evidence>
<reference evidence="2" key="1">
    <citation type="journal article" date="2014" name="Int. J. Syst. Evol. Microbiol.">
        <title>Complete genome sequence of Corynebacterium casei LMG S-19264T (=DSM 44701T), isolated from a smear-ripened cheese.</title>
        <authorList>
            <consortium name="US DOE Joint Genome Institute (JGI-PGF)"/>
            <person name="Walter F."/>
            <person name="Albersmeier A."/>
            <person name="Kalinowski J."/>
            <person name="Ruckert C."/>
        </authorList>
    </citation>
    <scope>NUCLEOTIDE SEQUENCE</scope>
    <source>
        <strain evidence="2">VKM B-2222</strain>
    </source>
</reference>
<dbReference type="EMBL" id="BSFH01000030">
    <property type="protein sequence ID" value="GLK64801.1"/>
    <property type="molecule type" value="Genomic_DNA"/>
</dbReference>
<accession>A0AAD3RUH0</accession>
<dbReference type="AlphaFoldDB" id="A0AAD3RUH0"/>
<sequence>MGVTGDVMGIEKIRPMADEVAGLMAARFGGVRRGQHADLGSMLRKRGGALPRRLRREARVLADADLKAGQPKLARQVDFEQLERAHKALVSYLRPLGQGGRMQGGVVGVAASVMFGLLILAAVAIWIMKVRGLI</sequence>
<feature type="transmembrane region" description="Helical" evidence="1">
    <location>
        <begin position="104"/>
        <end position="128"/>
    </location>
</feature>
<keyword evidence="1" id="KW-1133">Transmembrane helix</keyword>
<organism evidence="2 3">
    <name type="scientific">Paracoccus kondratievae</name>
    <dbReference type="NCBI Taxonomy" id="135740"/>
    <lineage>
        <taxon>Bacteria</taxon>
        <taxon>Pseudomonadati</taxon>
        <taxon>Pseudomonadota</taxon>
        <taxon>Alphaproteobacteria</taxon>
        <taxon>Rhodobacterales</taxon>
        <taxon>Paracoccaceae</taxon>
        <taxon>Paracoccus</taxon>
    </lineage>
</organism>
<gene>
    <name evidence="2" type="ORF">GCM10017635_22720</name>
</gene>
<dbReference type="Proteomes" id="UP001143349">
    <property type="component" value="Unassembled WGS sequence"/>
</dbReference>
<keyword evidence="1" id="KW-0812">Transmembrane</keyword>
<evidence type="ECO:0000313" key="2">
    <source>
        <dbReference type="EMBL" id="GLK64801.1"/>
    </source>
</evidence>
<name>A0AAD3RUH0_9RHOB</name>
<keyword evidence="3" id="KW-1185">Reference proteome</keyword>
<evidence type="ECO:0000313" key="3">
    <source>
        <dbReference type="Proteomes" id="UP001143349"/>
    </source>
</evidence>
<proteinExistence type="predicted"/>
<protein>
    <submittedName>
        <fullName evidence="2">Uncharacterized protein</fullName>
    </submittedName>
</protein>
<comment type="caution">
    <text evidence="2">The sequence shown here is derived from an EMBL/GenBank/DDBJ whole genome shotgun (WGS) entry which is preliminary data.</text>
</comment>
<keyword evidence="1" id="KW-0472">Membrane</keyword>